<keyword evidence="8" id="KW-0560">Oxidoreductase</keyword>
<comment type="catalytic activity">
    <reaction evidence="16">
        <text>cholesterol + NADPH + O2 + H(+) = 7-dehydrocholesterol + NADP(+) + 2 H2O</text>
        <dbReference type="Rhea" id="RHEA:45024"/>
        <dbReference type="ChEBI" id="CHEBI:15377"/>
        <dbReference type="ChEBI" id="CHEBI:15378"/>
        <dbReference type="ChEBI" id="CHEBI:15379"/>
        <dbReference type="ChEBI" id="CHEBI:16113"/>
        <dbReference type="ChEBI" id="CHEBI:17759"/>
        <dbReference type="ChEBI" id="CHEBI:57783"/>
        <dbReference type="ChEBI" id="CHEBI:58349"/>
        <dbReference type="EC" id="1.14.19.21"/>
    </reaction>
    <physiologicalReaction direction="left-to-right" evidence="16">
        <dbReference type="Rhea" id="RHEA:45025"/>
    </physiologicalReaction>
</comment>
<dbReference type="GO" id="GO:0016020">
    <property type="term" value="C:membrane"/>
    <property type="evidence" value="ECO:0007669"/>
    <property type="project" value="UniProtKB-SubCell"/>
</dbReference>
<dbReference type="UniPathway" id="UPA01020"/>
<dbReference type="VEuPathDB" id="VectorBase:LDEU012190"/>
<evidence type="ECO:0000256" key="5">
    <source>
        <dbReference type="ARBA" id="ARBA00022714"/>
    </source>
</evidence>
<dbReference type="SUPFAM" id="SSF50022">
    <property type="entry name" value="ISP domain"/>
    <property type="match status" value="1"/>
</dbReference>
<keyword evidence="19" id="KW-1185">Reference proteome</keyword>
<comment type="subcellular location">
    <subcellularLocation>
        <location evidence="2">Membrane</location>
    </subcellularLocation>
</comment>
<evidence type="ECO:0000256" key="16">
    <source>
        <dbReference type="ARBA" id="ARBA00049548"/>
    </source>
</evidence>
<keyword evidence="7" id="KW-1133">Transmembrane helix</keyword>
<dbReference type="AlphaFoldDB" id="A0A443RX73"/>
<protein>
    <recommendedName>
        <fullName evidence="14">cholesterol 7-desaturase</fullName>
        <ecNumber evidence="14">1.14.19.21</ecNumber>
    </recommendedName>
</protein>
<dbReference type="EC" id="1.14.19.21" evidence="14"/>
<reference evidence="18 19" key="1">
    <citation type="journal article" date="2018" name="Gigascience">
        <title>Genomes of trombidid mites reveal novel predicted allergens and laterally-transferred genes associated with secondary metabolism.</title>
        <authorList>
            <person name="Dong X."/>
            <person name="Chaisiri K."/>
            <person name="Xia D."/>
            <person name="Armstrong S.D."/>
            <person name="Fang Y."/>
            <person name="Donnelly M.J."/>
            <person name="Kadowaki T."/>
            <person name="McGarry J.W."/>
            <person name="Darby A.C."/>
            <person name="Makepeace B.L."/>
        </authorList>
    </citation>
    <scope>NUCLEOTIDE SEQUENCE [LARGE SCALE GENOMIC DNA]</scope>
    <source>
        <strain evidence="18">UoL-UT</strain>
    </source>
</reference>
<evidence type="ECO:0000256" key="1">
    <source>
        <dbReference type="ARBA" id="ARBA00001962"/>
    </source>
</evidence>
<evidence type="ECO:0000256" key="3">
    <source>
        <dbReference type="ARBA" id="ARBA00004972"/>
    </source>
</evidence>
<comment type="cofactor">
    <cofactor evidence="1">
        <name>Fe cation</name>
        <dbReference type="ChEBI" id="CHEBI:24875"/>
    </cofactor>
</comment>
<dbReference type="InterPro" id="IPR036922">
    <property type="entry name" value="Rieske_2Fe-2S_sf"/>
</dbReference>
<keyword evidence="10" id="KW-0411">Iron-sulfur</keyword>
<evidence type="ECO:0000256" key="15">
    <source>
        <dbReference type="ARBA" id="ARBA00047853"/>
    </source>
</evidence>
<dbReference type="GO" id="GO:0008203">
    <property type="term" value="P:cholesterol metabolic process"/>
    <property type="evidence" value="ECO:0007669"/>
    <property type="project" value="InterPro"/>
</dbReference>
<comment type="catalytic activity">
    <reaction evidence="15">
        <text>cholesterol + NADH + O2 + H(+) = 7-dehydrocholesterol + NAD(+) + 2 H2O</text>
        <dbReference type="Rhea" id="RHEA:51644"/>
        <dbReference type="ChEBI" id="CHEBI:15377"/>
        <dbReference type="ChEBI" id="CHEBI:15378"/>
        <dbReference type="ChEBI" id="CHEBI:15379"/>
        <dbReference type="ChEBI" id="CHEBI:16113"/>
        <dbReference type="ChEBI" id="CHEBI:17759"/>
        <dbReference type="ChEBI" id="CHEBI:57540"/>
        <dbReference type="ChEBI" id="CHEBI:57945"/>
        <dbReference type="EC" id="1.14.19.21"/>
    </reaction>
    <physiologicalReaction direction="left-to-right" evidence="15">
        <dbReference type="Rhea" id="RHEA:51645"/>
    </physiologicalReaction>
</comment>
<dbReference type="PANTHER" id="PTHR21266">
    <property type="entry name" value="IRON-SULFUR DOMAIN CONTAINING PROTEIN"/>
    <property type="match status" value="1"/>
</dbReference>
<dbReference type="InterPro" id="IPR050584">
    <property type="entry name" value="Cholesterol_7-desaturase"/>
</dbReference>
<dbReference type="GO" id="GO:0005737">
    <property type="term" value="C:cytoplasm"/>
    <property type="evidence" value="ECO:0007669"/>
    <property type="project" value="TreeGrafter"/>
</dbReference>
<evidence type="ECO:0000256" key="2">
    <source>
        <dbReference type="ARBA" id="ARBA00004370"/>
    </source>
</evidence>
<evidence type="ECO:0000256" key="14">
    <source>
        <dbReference type="ARBA" id="ARBA00026095"/>
    </source>
</evidence>
<name>A0A443RX73_9ACAR</name>
<dbReference type="Pfam" id="PF00355">
    <property type="entry name" value="Rieske"/>
    <property type="match status" value="1"/>
</dbReference>
<evidence type="ECO:0000256" key="13">
    <source>
        <dbReference type="ARBA" id="ARBA00025729"/>
    </source>
</evidence>
<dbReference type="Gene3D" id="2.102.10.10">
    <property type="entry name" value="Rieske [2Fe-2S] iron-sulphur domain"/>
    <property type="match status" value="1"/>
</dbReference>
<keyword evidence="6" id="KW-0479">Metal-binding</keyword>
<dbReference type="Gene3D" id="3.90.380.10">
    <property type="entry name" value="Naphthalene 1,2-dioxygenase Alpha Subunit, Chain A, domain 1"/>
    <property type="match status" value="1"/>
</dbReference>
<evidence type="ECO:0000256" key="4">
    <source>
        <dbReference type="ARBA" id="ARBA00022692"/>
    </source>
</evidence>
<dbReference type="InterPro" id="IPR017941">
    <property type="entry name" value="Rieske_2Fe-2S"/>
</dbReference>
<feature type="domain" description="Rieske" evidence="17">
    <location>
        <begin position="21"/>
        <end position="131"/>
    </location>
</feature>
<sequence>FKTNYTVKHQKNLPPLYPNGWIPAIESSDVNNSRIVNVQLCGEELIVFRGREGEVHVLDAYCPHLGAKLSSGGHVMKLCNEVCVRCPFHGWVFRANDGLCVQVPYTQTQSAPKGVRIKTYSNVEMHGFIYVWFHADGLEATWRIPKINEINSKWFDFVLSQFIHCFKHYKDIPENGADVYHFLQLHPWSTLMGSNLDTINNNPFLSTILKHNFESSWTACDSPENHKSLMYLKLTSLFLTIPLIKMEMNVEQIGPSVVHLYFKSLMGVEGVLIQNVLPVRPFEQKLIHRLYITPGFLSKLFSKFMLYGESTM</sequence>
<dbReference type="InterPro" id="IPR045605">
    <property type="entry name" value="KshA-like_C"/>
</dbReference>
<feature type="non-terminal residue" evidence="18">
    <location>
        <position position="312"/>
    </location>
</feature>
<keyword evidence="5" id="KW-0001">2Fe-2S</keyword>
<evidence type="ECO:0000256" key="8">
    <source>
        <dbReference type="ARBA" id="ARBA00023002"/>
    </source>
</evidence>
<evidence type="ECO:0000256" key="12">
    <source>
        <dbReference type="ARBA" id="ARBA00025712"/>
    </source>
</evidence>
<dbReference type="GO" id="GO:0170056">
    <property type="term" value="F:cholesterol 7-desaturase [NAD(P)H] activity"/>
    <property type="evidence" value="ECO:0007669"/>
    <property type="project" value="UniProtKB-EC"/>
</dbReference>
<proteinExistence type="inferred from homology"/>
<dbReference type="EMBL" id="NCKV01022230">
    <property type="protein sequence ID" value="RWS19850.1"/>
    <property type="molecule type" value="Genomic_DNA"/>
</dbReference>
<accession>A0A443RX73</accession>
<keyword evidence="4" id="KW-0812">Transmembrane</keyword>
<feature type="non-terminal residue" evidence="18">
    <location>
        <position position="1"/>
    </location>
</feature>
<evidence type="ECO:0000313" key="19">
    <source>
        <dbReference type="Proteomes" id="UP000288716"/>
    </source>
</evidence>
<dbReference type="PROSITE" id="PS51296">
    <property type="entry name" value="RIESKE"/>
    <property type="match status" value="1"/>
</dbReference>
<comment type="caution">
    <text evidence="18">The sequence shown here is derived from an EMBL/GenBank/DDBJ whole genome shotgun (WGS) entry which is preliminary data.</text>
</comment>
<comment type="pathway">
    <text evidence="3">Hormone biosynthesis.</text>
</comment>
<dbReference type="Pfam" id="PF19298">
    <property type="entry name" value="KshA_C"/>
    <property type="match status" value="1"/>
</dbReference>
<evidence type="ECO:0000256" key="11">
    <source>
        <dbReference type="ARBA" id="ARBA00023136"/>
    </source>
</evidence>
<dbReference type="GO" id="GO:0046872">
    <property type="term" value="F:metal ion binding"/>
    <property type="evidence" value="ECO:0007669"/>
    <property type="project" value="UniProtKB-KW"/>
</dbReference>
<keyword evidence="9" id="KW-0408">Iron</keyword>
<evidence type="ECO:0000256" key="6">
    <source>
        <dbReference type="ARBA" id="ARBA00022723"/>
    </source>
</evidence>
<evidence type="ECO:0000256" key="10">
    <source>
        <dbReference type="ARBA" id="ARBA00023014"/>
    </source>
</evidence>
<dbReference type="Proteomes" id="UP000288716">
    <property type="component" value="Unassembled WGS sequence"/>
</dbReference>
<comment type="similarity">
    <text evidence="13">Belongs to the cholesterol 7-desaturase family.</text>
</comment>
<evidence type="ECO:0000259" key="17">
    <source>
        <dbReference type="PROSITE" id="PS51296"/>
    </source>
</evidence>
<comment type="pathway">
    <text evidence="12">Steroid hormone biosynthesis; dafachronic acid biosynthesis.</text>
</comment>
<evidence type="ECO:0000256" key="7">
    <source>
        <dbReference type="ARBA" id="ARBA00022989"/>
    </source>
</evidence>
<dbReference type="GO" id="GO:0051537">
    <property type="term" value="F:2 iron, 2 sulfur cluster binding"/>
    <property type="evidence" value="ECO:0007669"/>
    <property type="project" value="UniProtKB-KW"/>
</dbReference>
<evidence type="ECO:0000256" key="9">
    <source>
        <dbReference type="ARBA" id="ARBA00023004"/>
    </source>
</evidence>
<organism evidence="18 19">
    <name type="scientific">Leptotrombidium deliense</name>
    <dbReference type="NCBI Taxonomy" id="299467"/>
    <lineage>
        <taxon>Eukaryota</taxon>
        <taxon>Metazoa</taxon>
        <taxon>Ecdysozoa</taxon>
        <taxon>Arthropoda</taxon>
        <taxon>Chelicerata</taxon>
        <taxon>Arachnida</taxon>
        <taxon>Acari</taxon>
        <taxon>Acariformes</taxon>
        <taxon>Trombidiformes</taxon>
        <taxon>Prostigmata</taxon>
        <taxon>Anystina</taxon>
        <taxon>Parasitengona</taxon>
        <taxon>Trombiculoidea</taxon>
        <taxon>Trombiculidae</taxon>
        <taxon>Leptotrombidium</taxon>
    </lineage>
</organism>
<dbReference type="OrthoDB" id="6538019at2759"/>
<gene>
    <name evidence="18" type="ORF">B4U80_08670</name>
</gene>
<keyword evidence="11" id="KW-0472">Membrane</keyword>
<dbReference type="CDD" id="cd03469">
    <property type="entry name" value="Rieske_RO_Alpha_N"/>
    <property type="match status" value="1"/>
</dbReference>
<dbReference type="STRING" id="299467.A0A443RX73"/>
<dbReference type="PANTHER" id="PTHR21266:SF32">
    <property type="entry name" value="CHOLESTEROL 7-DESATURASE NVD"/>
    <property type="match status" value="1"/>
</dbReference>
<evidence type="ECO:0000313" key="18">
    <source>
        <dbReference type="EMBL" id="RWS19850.1"/>
    </source>
</evidence>